<dbReference type="OrthoDB" id="2131701at2759"/>
<proteinExistence type="predicted"/>
<dbReference type="AlphaFoldDB" id="A0A067MTL7"/>
<dbReference type="Gene3D" id="2.80.10.50">
    <property type="match status" value="1"/>
</dbReference>
<dbReference type="EMBL" id="KL198033">
    <property type="protein sequence ID" value="KDQ15207.1"/>
    <property type="molecule type" value="Genomic_DNA"/>
</dbReference>
<dbReference type="HOGENOM" id="CLU_1786539_0_0_1"/>
<accession>A0A067MTL7</accession>
<dbReference type="InParanoid" id="A0A067MTL7"/>
<name>A0A067MTL7_BOTB1</name>
<organism evidence="1 2">
    <name type="scientific">Botryobasidium botryosum (strain FD-172 SS1)</name>
    <dbReference type="NCBI Taxonomy" id="930990"/>
    <lineage>
        <taxon>Eukaryota</taxon>
        <taxon>Fungi</taxon>
        <taxon>Dikarya</taxon>
        <taxon>Basidiomycota</taxon>
        <taxon>Agaricomycotina</taxon>
        <taxon>Agaricomycetes</taxon>
        <taxon>Cantharellales</taxon>
        <taxon>Botryobasidiaceae</taxon>
        <taxon>Botryobasidium</taxon>
    </lineage>
</organism>
<keyword evidence="2" id="KW-1185">Reference proteome</keyword>
<dbReference type="SUPFAM" id="SSF50370">
    <property type="entry name" value="Ricin B-like lectins"/>
    <property type="match status" value="1"/>
</dbReference>
<sequence>MTQIIPGIYSIERRNEFITSLSGGNAPISALFPSGGSDQEWVVEPYSDRTFALKSSKSGRYIGFEGEAEANKPIVETTEPTKWDFRPSREPFNVFIAVPGAELMLDVSTLPAFPPPLALRPLSLDDQQAARQLQLQFRQ</sequence>
<dbReference type="Proteomes" id="UP000027195">
    <property type="component" value="Unassembled WGS sequence"/>
</dbReference>
<evidence type="ECO:0000313" key="2">
    <source>
        <dbReference type="Proteomes" id="UP000027195"/>
    </source>
</evidence>
<evidence type="ECO:0000313" key="1">
    <source>
        <dbReference type="EMBL" id="KDQ15207.1"/>
    </source>
</evidence>
<gene>
    <name evidence="1" type="ORF">BOTBODRAFT_174055</name>
</gene>
<protein>
    <submittedName>
        <fullName evidence="1">Carbohydrate-binding module family 13 protein</fullName>
    </submittedName>
</protein>
<reference evidence="2" key="1">
    <citation type="journal article" date="2014" name="Proc. Natl. Acad. Sci. U.S.A.">
        <title>Extensive sampling of basidiomycete genomes demonstrates inadequacy of the white-rot/brown-rot paradigm for wood decay fungi.</title>
        <authorList>
            <person name="Riley R."/>
            <person name="Salamov A.A."/>
            <person name="Brown D.W."/>
            <person name="Nagy L.G."/>
            <person name="Floudas D."/>
            <person name="Held B.W."/>
            <person name="Levasseur A."/>
            <person name="Lombard V."/>
            <person name="Morin E."/>
            <person name="Otillar R."/>
            <person name="Lindquist E.A."/>
            <person name="Sun H."/>
            <person name="LaButti K.M."/>
            <person name="Schmutz J."/>
            <person name="Jabbour D."/>
            <person name="Luo H."/>
            <person name="Baker S.E."/>
            <person name="Pisabarro A.G."/>
            <person name="Walton J.D."/>
            <person name="Blanchette R.A."/>
            <person name="Henrissat B."/>
            <person name="Martin F."/>
            <person name="Cullen D."/>
            <person name="Hibbett D.S."/>
            <person name="Grigoriev I.V."/>
        </authorList>
    </citation>
    <scope>NUCLEOTIDE SEQUENCE [LARGE SCALE GENOMIC DNA]</scope>
    <source>
        <strain evidence="2">FD-172 SS1</strain>
    </source>
</reference>
<dbReference type="InterPro" id="IPR035992">
    <property type="entry name" value="Ricin_B-like_lectins"/>
</dbReference>